<evidence type="ECO:0000256" key="1">
    <source>
        <dbReference type="ARBA" id="ARBA00022747"/>
    </source>
</evidence>
<dbReference type="AlphaFoldDB" id="A0AAW4LA43"/>
<dbReference type="GO" id="GO:0009307">
    <property type="term" value="P:DNA restriction-modification system"/>
    <property type="evidence" value="ECO:0007669"/>
    <property type="project" value="UniProtKB-KW"/>
</dbReference>
<dbReference type="PANTHER" id="PTHR30408:SF12">
    <property type="entry name" value="TYPE I RESTRICTION ENZYME MJAVIII SPECIFICITY SUBUNIT"/>
    <property type="match status" value="1"/>
</dbReference>
<dbReference type="InterPro" id="IPR052021">
    <property type="entry name" value="Type-I_RS_S_subunit"/>
</dbReference>
<dbReference type="EMBL" id="JAHCVJ010000004">
    <property type="protein sequence ID" value="MBT0664914.1"/>
    <property type="molecule type" value="Genomic_DNA"/>
</dbReference>
<dbReference type="GO" id="GO:0003677">
    <property type="term" value="F:DNA binding"/>
    <property type="evidence" value="ECO:0007669"/>
    <property type="project" value="UniProtKB-KW"/>
</dbReference>
<gene>
    <name evidence="3" type="ORF">KI809_11440</name>
</gene>
<organism evidence="3 4">
    <name type="scientific">Geoanaerobacter pelophilus</name>
    <dbReference type="NCBI Taxonomy" id="60036"/>
    <lineage>
        <taxon>Bacteria</taxon>
        <taxon>Pseudomonadati</taxon>
        <taxon>Thermodesulfobacteriota</taxon>
        <taxon>Desulfuromonadia</taxon>
        <taxon>Geobacterales</taxon>
        <taxon>Geobacteraceae</taxon>
        <taxon>Geoanaerobacter</taxon>
    </lineage>
</organism>
<dbReference type="RefSeq" id="WP_214171688.1">
    <property type="nucleotide sequence ID" value="NZ_JAHCVJ010000004.1"/>
</dbReference>
<sequence>MHVSRAPAKRLLTKRIDPDYYAPQHLADEERLEGIGVITLGSVGKLFAGPFGSELPNSVFVEKGIPLFRVGNVGSMEVDGNNMAQIPLSLHQELSASEVLPGDLLIVKASVGEKICIIPETMERANVTQHIIGLHPNGSVDIHYVAAALFSEYGRRQQERRALGAIIQYLGVNDARTVLLPKLHSDAQEYIGNKVRKAEKLGAVARKTVANIELFHLALIPSFDFKKKKKNNRVSSLRLVERLDAEHYPAEVKDFFDGIVKCQRRTLGYCCTDIFTGSTLSESEYHSVYQTTVANLDTSFLRPPYRNVVSSKSLQKKIQNHDLLICAAAHNASYIGKDITYAVVEGTIIPSTEVIVIRPDHSKVPSSYVRTFLKTKIGFLSLQATVRGITAHAYPADISDVEIPMPVFDSKEEMHRWFKSDEEMVVAGHSFDAGLLLTTAARFLVEALIDLKITEADLIAALKDPTKDRELLSRLTPKGIDVPGEPPLFPDLDALFELLAEKETEVA</sequence>
<accession>A0AAW4LA43</accession>
<dbReference type="Proteomes" id="UP000811899">
    <property type="component" value="Unassembled WGS sequence"/>
</dbReference>
<dbReference type="Gene3D" id="3.90.220.20">
    <property type="entry name" value="DNA methylase specificity domains"/>
    <property type="match status" value="2"/>
</dbReference>
<evidence type="ECO:0000313" key="3">
    <source>
        <dbReference type="EMBL" id="MBT0664914.1"/>
    </source>
</evidence>
<dbReference type="PANTHER" id="PTHR30408">
    <property type="entry name" value="TYPE-1 RESTRICTION ENZYME ECOKI SPECIFICITY PROTEIN"/>
    <property type="match status" value="1"/>
</dbReference>
<name>A0AAW4LA43_9BACT</name>
<dbReference type="InterPro" id="IPR044946">
    <property type="entry name" value="Restrct_endonuc_typeI_TRD_sf"/>
</dbReference>
<reference evidence="3 4" key="1">
    <citation type="submission" date="2021-05" db="EMBL/GenBank/DDBJ databases">
        <title>The draft genome of Geobacter pelophilus DSM 12255.</title>
        <authorList>
            <person name="Xu Z."/>
            <person name="Masuda Y."/>
            <person name="Itoh H."/>
            <person name="Senoo K."/>
        </authorList>
    </citation>
    <scope>NUCLEOTIDE SEQUENCE [LARGE SCALE GENOMIC DNA]</scope>
    <source>
        <strain evidence="3 4">DSM 12255</strain>
    </source>
</reference>
<evidence type="ECO:0000313" key="4">
    <source>
        <dbReference type="Proteomes" id="UP000811899"/>
    </source>
</evidence>
<keyword evidence="1" id="KW-0680">Restriction system</keyword>
<proteinExistence type="predicted"/>
<comment type="caution">
    <text evidence="3">The sequence shown here is derived from an EMBL/GenBank/DDBJ whole genome shotgun (WGS) entry which is preliminary data.</text>
</comment>
<protein>
    <recommendedName>
        <fullName evidence="5">Restriction endonuclease subunit S</fullName>
    </recommendedName>
</protein>
<evidence type="ECO:0008006" key="5">
    <source>
        <dbReference type="Google" id="ProtNLM"/>
    </source>
</evidence>
<keyword evidence="2" id="KW-0238">DNA-binding</keyword>
<dbReference type="SUPFAM" id="SSF116734">
    <property type="entry name" value="DNA methylase specificity domain"/>
    <property type="match status" value="2"/>
</dbReference>
<keyword evidence="4" id="KW-1185">Reference proteome</keyword>
<evidence type="ECO:0000256" key="2">
    <source>
        <dbReference type="ARBA" id="ARBA00023125"/>
    </source>
</evidence>